<sequence length="64" mass="7562">MTAEEAVQLIENLRNGSTKLLKIQQKDFLQFRQELINQPDFKHFRGIAKHGGHTEYEYMKTPRS</sequence>
<dbReference type="STRING" id="1714016.BA724_11800"/>
<accession>A0A1E7DL93</accession>
<reference evidence="1 2" key="1">
    <citation type="submission" date="2016-06" db="EMBL/GenBank/DDBJ databases">
        <title>Domibacillus iocasae genome sequencing.</title>
        <authorList>
            <person name="Verma A."/>
            <person name="Pal Y."/>
            <person name="Ojha A.K."/>
            <person name="Krishnamurthi S."/>
        </authorList>
    </citation>
    <scope>NUCLEOTIDE SEQUENCE [LARGE SCALE GENOMIC DNA]</scope>
    <source>
        <strain evidence="1 2">DSM 29979</strain>
    </source>
</reference>
<evidence type="ECO:0000313" key="2">
    <source>
        <dbReference type="Proteomes" id="UP000095658"/>
    </source>
</evidence>
<organism evidence="1 2">
    <name type="scientific">Domibacillus iocasae</name>
    <dbReference type="NCBI Taxonomy" id="1714016"/>
    <lineage>
        <taxon>Bacteria</taxon>
        <taxon>Bacillati</taxon>
        <taxon>Bacillota</taxon>
        <taxon>Bacilli</taxon>
        <taxon>Bacillales</taxon>
        <taxon>Bacillaceae</taxon>
        <taxon>Domibacillus</taxon>
    </lineage>
</organism>
<gene>
    <name evidence="1" type="ORF">BA724_11800</name>
</gene>
<evidence type="ECO:0000313" key="1">
    <source>
        <dbReference type="EMBL" id="OES43775.1"/>
    </source>
</evidence>
<comment type="caution">
    <text evidence="1">The sequence shown here is derived from an EMBL/GenBank/DDBJ whole genome shotgun (WGS) entry which is preliminary data.</text>
</comment>
<proteinExistence type="predicted"/>
<dbReference type="AlphaFoldDB" id="A0A1E7DL93"/>
<dbReference type="OrthoDB" id="2455488at2"/>
<evidence type="ECO:0008006" key="3">
    <source>
        <dbReference type="Google" id="ProtNLM"/>
    </source>
</evidence>
<protein>
    <recommendedName>
        <fullName evidence="3">Abortive phage infection protein</fullName>
    </recommendedName>
</protein>
<name>A0A1E7DL93_9BACI</name>
<dbReference type="EMBL" id="MAMP01000024">
    <property type="protein sequence ID" value="OES43775.1"/>
    <property type="molecule type" value="Genomic_DNA"/>
</dbReference>
<keyword evidence="2" id="KW-1185">Reference proteome</keyword>
<dbReference type="Proteomes" id="UP000095658">
    <property type="component" value="Unassembled WGS sequence"/>
</dbReference>
<dbReference type="RefSeq" id="WP_069939553.1">
    <property type="nucleotide sequence ID" value="NZ_MAMP01000024.1"/>
</dbReference>